<keyword evidence="2" id="KW-0812">Transmembrane</keyword>
<reference evidence="3 4" key="2">
    <citation type="journal article" date="2021" name="Curr. Genet.">
        <title>Genetic response to nitrogen starvation in the aggressive Eucalyptus foliar pathogen Teratosphaeria destructans.</title>
        <authorList>
            <person name="Havenga M."/>
            <person name="Wingfield B.D."/>
            <person name="Wingfield M.J."/>
            <person name="Dreyer L.L."/>
            <person name="Roets F."/>
            <person name="Aylward J."/>
        </authorList>
    </citation>
    <scope>NUCLEOTIDE SEQUENCE [LARGE SCALE GENOMIC DNA]</scope>
    <source>
        <strain evidence="3">CMW44962</strain>
    </source>
</reference>
<gene>
    <name evidence="3" type="ORF">Tdes44962_MAKER07563</name>
</gene>
<dbReference type="AlphaFoldDB" id="A0A9W7SYJ0"/>
<keyword evidence="2" id="KW-0472">Membrane</keyword>
<feature type="region of interest" description="Disordered" evidence="1">
    <location>
        <begin position="60"/>
        <end position="123"/>
    </location>
</feature>
<reference evidence="3 4" key="1">
    <citation type="journal article" date="2018" name="IMA Fungus">
        <title>IMA Genome-F 10: Nine draft genome sequences of Claviceps purpurea s.lat., including C. arundinis, C. humidiphila, and C. cf. spartinae, pseudomolecules for the pitch canker pathogen Fusarium circinatum, draft genome of Davidsoniella eucalypti, Grosmannia galeiformis, Quambalaria eucalypti, and Teratosphaeria destructans.</title>
        <authorList>
            <person name="Wingfield B.D."/>
            <person name="Liu M."/>
            <person name="Nguyen H.D."/>
            <person name="Lane F.A."/>
            <person name="Morgan S.W."/>
            <person name="De Vos L."/>
            <person name="Wilken P.M."/>
            <person name="Duong T.A."/>
            <person name="Aylward J."/>
            <person name="Coetzee M.P."/>
            <person name="Dadej K."/>
            <person name="De Beer Z.W."/>
            <person name="Findlay W."/>
            <person name="Havenga M."/>
            <person name="Kolarik M."/>
            <person name="Menzies J.G."/>
            <person name="Naidoo K."/>
            <person name="Pochopski O."/>
            <person name="Shoukouhi P."/>
            <person name="Santana Q.C."/>
            <person name="Seifert K.A."/>
            <person name="Soal N."/>
            <person name="Steenkamp E.T."/>
            <person name="Tatham C.T."/>
            <person name="van der Nest M.A."/>
            <person name="Wingfield M.J."/>
        </authorList>
    </citation>
    <scope>NUCLEOTIDE SEQUENCE [LARGE SCALE GENOMIC DNA]</scope>
    <source>
        <strain evidence="3">CMW44962</strain>
    </source>
</reference>
<feature type="transmembrane region" description="Helical" evidence="2">
    <location>
        <begin position="350"/>
        <end position="368"/>
    </location>
</feature>
<comment type="caution">
    <text evidence="3">The sequence shown here is derived from an EMBL/GenBank/DDBJ whole genome shotgun (WGS) entry which is preliminary data.</text>
</comment>
<proteinExistence type="predicted"/>
<keyword evidence="4" id="KW-1185">Reference proteome</keyword>
<sequence length="580" mass="64062">MLRTESRGTAAVSFSAGFGRGREGEAGVAERFWGRVGVVEGEAATSVVGGSGTSVAESAVVTEGSDISTSDEATTSSASSGTDVTSLSSANATAASTASLMTSSDTARSTPTPFPHPQFRPVPDIHDALRTDETCYREDELSGLCGDPTRFLDDCAYFSTLNHHIYQKGLMTTHTFKICKGSDVYAMQCNVTGKFWYSYRVVDGGGWEEQGYVGHRHCGRPGRGDVLVQRPVMRVKEEEGWGVFMPLIVIRTGWYLLGFPGQVRRRLQREGFVMVDDSALRGEVRERVRDTWCNARPVYTKGYSEVSLLDLDCDYGIQCNRFPKVDQGNWKGVMVELANVLDDEHPVADFALISFGVLALVVALLAWWRVEARRALRRYLKAKFVGWVERWRVSRVCRWWFDEDDEDEEDGVLKGEEVGRDVEMVAVLPFDEPARPFRYQRGRRTPHGVAGVQRQWYQSSRRCETVAEETEPPTEAASTAGDKEAHQISIVVEEVEVDVKSTDAENEHEAASVVGQTRLVGGEREALIHVDGKRGKGDALATGAAVEAVEAEDEQQGDLFVVGEAEESDDDEVRTTRSVV</sequence>
<evidence type="ECO:0000256" key="2">
    <source>
        <dbReference type="SAM" id="Phobius"/>
    </source>
</evidence>
<keyword evidence="2" id="KW-1133">Transmembrane helix</keyword>
<organism evidence="3 4">
    <name type="scientific">Teratosphaeria destructans</name>
    <dbReference type="NCBI Taxonomy" id="418781"/>
    <lineage>
        <taxon>Eukaryota</taxon>
        <taxon>Fungi</taxon>
        <taxon>Dikarya</taxon>
        <taxon>Ascomycota</taxon>
        <taxon>Pezizomycotina</taxon>
        <taxon>Dothideomycetes</taxon>
        <taxon>Dothideomycetidae</taxon>
        <taxon>Mycosphaerellales</taxon>
        <taxon>Teratosphaeriaceae</taxon>
        <taxon>Teratosphaeria</taxon>
    </lineage>
</organism>
<evidence type="ECO:0000256" key="1">
    <source>
        <dbReference type="SAM" id="MobiDB-lite"/>
    </source>
</evidence>
<name>A0A9W7SYJ0_9PEZI</name>
<dbReference type="EMBL" id="RIBY02000413">
    <property type="protein sequence ID" value="KAH9843243.1"/>
    <property type="molecule type" value="Genomic_DNA"/>
</dbReference>
<dbReference type="Proteomes" id="UP001138500">
    <property type="component" value="Unassembled WGS sequence"/>
</dbReference>
<feature type="compositionally biased region" description="Low complexity" evidence="1">
    <location>
        <begin position="65"/>
        <end position="107"/>
    </location>
</feature>
<evidence type="ECO:0000313" key="3">
    <source>
        <dbReference type="EMBL" id="KAH9843243.1"/>
    </source>
</evidence>
<protein>
    <submittedName>
        <fullName evidence="3">Uncharacterized protein</fullName>
    </submittedName>
</protein>
<accession>A0A9W7SYJ0</accession>
<evidence type="ECO:0000313" key="4">
    <source>
        <dbReference type="Proteomes" id="UP001138500"/>
    </source>
</evidence>